<dbReference type="EMBL" id="GBXM01052182">
    <property type="protein sequence ID" value="JAH56395.1"/>
    <property type="molecule type" value="Transcribed_RNA"/>
</dbReference>
<name>A0A0E9TU23_ANGAN</name>
<reference evidence="1" key="2">
    <citation type="journal article" date="2015" name="Fish Shellfish Immunol.">
        <title>Early steps in the European eel (Anguilla anguilla)-Vibrio vulnificus interaction in the gills: Role of the RtxA13 toxin.</title>
        <authorList>
            <person name="Callol A."/>
            <person name="Pajuelo D."/>
            <person name="Ebbesson L."/>
            <person name="Teles M."/>
            <person name="MacKenzie S."/>
            <person name="Amaro C."/>
        </authorList>
    </citation>
    <scope>NUCLEOTIDE SEQUENCE</scope>
</reference>
<proteinExistence type="predicted"/>
<reference evidence="1" key="1">
    <citation type="submission" date="2014-11" db="EMBL/GenBank/DDBJ databases">
        <authorList>
            <person name="Amaro Gonzalez C."/>
        </authorList>
    </citation>
    <scope>NUCLEOTIDE SEQUENCE</scope>
</reference>
<sequence>MHKRSLFPQTIMQSGASSILMARRG</sequence>
<organism evidence="1">
    <name type="scientific">Anguilla anguilla</name>
    <name type="common">European freshwater eel</name>
    <name type="synonym">Muraena anguilla</name>
    <dbReference type="NCBI Taxonomy" id="7936"/>
    <lineage>
        <taxon>Eukaryota</taxon>
        <taxon>Metazoa</taxon>
        <taxon>Chordata</taxon>
        <taxon>Craniata</taxon>
        <taxon>Vertebrata</taxon>
        <taxon>Euteleostomi</taxon>
        <taxon>Actinopterygii</taxon>
        <taxon>Neopterygii</taxon>
        <taxon>Teleostei</taxon>
        <taxon>Anguilliformes</taxon>
        <taxon>Anguillidae</taxon>
        <taxon>Anguilla</taxon>
    </lineage>
</organism>
<protein>
    <submittedName>
        <fullName evidence="1">Uncharacterized protein</fullName>
    </submittedName>
</protein>
<evidence type="ECO:0000313" key="1">
    <source>
        <dbReference type="EMBL" id="JAH56395.1"/>
    </source>
</evidence>
<accession>A0A0E9TU23</accession>
<dbReference type="AlphaFoldDB" id="A0A0E9TU23"/>